<dbReference type="EMBL" id="AP018052">
    <property type="protein sequence ID" value="BAZ94263.1"/>
    <property type="molecule type" value="Genomic_DNA"/>
</dbReference>
<dbReference type="GO" id="GO:0032259">
    <property type="term" value="P:methylation"/>
    <property type="evidence" value="ECO:0007669"/>
    <property type="project" value="UniProtKB-KW"/>
</dbReference>
<reference evidence="3 4" key="1">
    <citation type="submission" date="2017-05" db="EMBL/GenBank/DDBJ databases">
        <title>Thiocyanate degradation by Thiohalobacter thiocyanaticus FOKN1.</title>
        <authorList>
            <person name="Oshiki M."/>
            <person name="Fukushima T."/>
            <person name="Kawano S."/>
            <person name="Nakagawa J."/>
        </authorList>
    </citation>
    <scope>NUCLEOTIDE SEQUENCE [LARGE SCALE GENOMIC DNA]</scope>
    <source>
        <strain evidence="3 4">FOKN1</strain>
    </source>
</reference>
<dbReference type="Gene3D" id="3.40.50.150">
    <property type="entry name" value="Vaccinia Virus protein VP39"/>
    <property type="match status" value="1"/>
</dbReference>
<dbReference type="CDD" id="cd02440">
    <property type="entry name" value="AdoMet_MTases"/>
    <property type="match status" value="1"/>
</dbReference>
<protein>
    <submittedName>
        <fullName evidence="3">SAM-dependent methyltransferases</fullName>
    </submittedName>
</protein>
<evidence type="ECO:0000313" key="3">
    <source>
        <dbReference type="EMBL" id="BAZ94263.1"/>
    </source>
</evidence>
<gene>
    <name evidence="3" type="ORF">FOKN1_1878</name>
</gene>
<sequence length="285" mass="33122">MKASKSSKKHKKGRGARTNKPALASQADRHILYQDSVQDTEFEFEFINGTFERLRGRQPHLLREDFCGTAQMCCEWVRRDPHNRAVGVDLDTEVLDWAREHNLSQLEAEQRERVQLVEADVLEIRTEQAPDLIIAMNFSYQGFKTREALRGYFERVREALTDDGVLIMDAFGGYEAFQELEEETEHDDFTYIWDQDFYDPITGAMTCHIHFSFPDGSRMDKAFTYHWRLWTLPELQELLKEAGFKRVTVYWEGTDEETNEGDGNFQPATQGEADPGWIAFLSAEK</sequence>
<evidence type="ECO:0000313" key="4">
    <source>
        <dbReference type="Proteomes" id="UP000218765"/>
    </source>
</evidence>
<dbReference type="Pfam" id="PF13649">
    <property type="entry name" value="Methyltransf_25"/>
    <property type="match status" value="1"/>
</dbReference>
<name>A0A1Z4VRZ5_9GAMM</name>
<evidence type="ECO:0000259" key="2">
    <source>
        <dbReference type="Pfam" id="PF13649"/>
    </source>
</evidence>
<organism evidence="3 4">
    <name type="scientific">Thiohalobacter thiocyanaticus</name>
    <dbReference type="NCBI Taxonomy" id="585455"/>
    <lineage>
        <taxon>Bacteria</taxon>
        <taxon>Pseudomonadati</taxon>
        <taxon>Pseudomonadota</taxon>
        <taxon>Gammaproteobacteria</taxon>
        <taxon>Thiohalobacterales</taxon>
        <taxon>Thiohalobacteraceae</taxon>
        <taxon>Thiohalobacter</taxon>
    </lineage>
</organism>
<dbReference type="Gene3D" id="2.20.25.110">
    <property type="entry name" value="S-adenosyl-L-methionine-dependent methyltransferases"/>
    <property type="match status" value="1"/>
</dbReference>
<dbReference type="InterPro" id="IPR041698">
    <property type="entry name" value="Methyltransf_25"/>
</dbReference>
<keyword evidence="3" id="KW-0808">Transferase</keyword>
<dbReference type="RefSeq" id="WP_157745562.1">
    <property type="nucleotide sequence ID" value="NZ_AP018052.1"/>
</dbReference>
<evidence type="ECO:0000256" key="1">
    <source>
        <dbReference type="SAM" id="MobiDB-lite"/>
    </source>
</evidence>
<dbReference type="KEGG" id="ttc:FOKN1_1878"/>
<keyword evidence="3" id="KW-0489">Methyltransferase</keyword>
<dbReference type="SUPFAM" id="SSF53335">
    <property type="entry name" value="S-adenosyl-L-methionine-dependent methyltransferases"/>
    <property type="match status" value="1"/>
</dbReference>
<accession>A0A1Z4VRZ5</accession>
<dbReference type="PANTHER" id="PTHR37211">
    <property type="entry name" value="EXPRESSED PROTEIN"/>
    <property type="match status" value="1"/>
</dbReference>
<proteinExistence type="predicted"/>
<feature type="domain" description="Methyltransferase" evidence="2">
    <location>
        <begin position="67"/>
        <end position="164"/>
    </location>
</feature>
<dbReference type="AlphaFoldDB" id="A0A1Z4VRZ5"/>
<dbReference type="InterPro" id="IPR029063">
    <property type="entry name" value="SAM-dependent_MTases_sf"/>
</dbReference>
<dbReference type="GO" id="GO:0008168">
    <property type="term" value="F:methyltransferase activity"/>
    <property type="evidence" value="ECO:0007669"/>
    <property type="project" value="UniProtKB-KW"/>
</dbReference>
<feature type="region of interest" description="Disordered" evidence="1">
    <location>
        <begin position="1"/>
        <end position="25"/>
    </location>
</feature>
<dbReference type="PANTHER" id="PTHR37211:SF1">
    <property type="entry name" value="EXPRESSED PROTEIN"/>
    <property type="match status" value="1"/>
</dbReference>
<dbReference type="Proteomes" id="UP000218765">
    <property type="component" value="Chromosome"/>
</dbReference>
<feature type="compositionally biased region" description="Basic residues" evidence="1">
    <location>
        <begin position="1"/>
        <end position="17"/>
    </location>
</feature>
<dbReference type="OrthoDB" id="9786084at2"/>
<keyword evidence="4" id="KW-1185">Reference proteome</keyword>